<evidence type="ECO:0000259" key="5">
    <source>
        <dbReference type="PROSITE" id="PS50110"/>
    </source>
</evidence>
<dbReference type="PRINTS" id="PR00038">
    <property type="entry name" value="HTHLUXR"/>
</dbReference>
<evidence type="ECO:0000313" key="7">
    <source>
        <dbReference type="Proteomes" id="UP000007435"/>
    </source>
</evidence>
<dbReference type="InterPro" id="IPR001789">
    <property type="entry name" value="Sig_transdc_resp-reg_receiver"/>
</dbReference>
<dbReference type="SUPFAM" id="SSF46894">
    <property type="entry name" value="C-terminal effector domain of the bipartite response regulators"/>
    <property type="match status" value="1"/>
</dbReference>
<dbReference type="InterPro" id="IPR000792">
    <property type="entry name" value="Tscrpt_reg_LuxR_C"/>
</dbReference>
<dbReference type="InterPro" id="IPR058245">
    <property type="entry name" value="NreC/VraR/RcsB-like_REC"/>
</dbReference>
<proteinExistence type="predicted"/>
<dbReference type="eggNOG" id="COG2197">
    <property type="taxonomic scope" value="Bacteria"/>
</dbReference>
<evidence type="ECO:0000256" key="2">
    <source>
        <dbReference type="ARBA" id="ARBA00023125"/>
    </source>
</evidence>
<dbReference type="OrthoDB" id="9797341at2"/>
<dbReference type="PROSITE" id="PS50110">
    <property type="entry name" value="RESPONSE_REGULATORY"/>
    <property type="match status" value="1"/>
</dbReference>
<name>E4RWE1_LEAB4</name>
<dbReference type="CDD" id="cd06170">
    <property type="entry name" value="LuxR_C_like"/>
    <property type="match status" value="1"/>
</dbReference>
<protein>
    <submittedName>
        <fullName evidence="6">Two component transcriptional regulator, LuxR family</fullName>
    </submittedName>
</protein>
<dbReference type="PROSITE" id="PS50043">
    <property type="entry name" value="HTH_LUXR_2"/>
    <property type="match status" value="1"/>
</dbReference>
<keyword evidence="2" id="KW-0238">DNA-binding</keyword>
<dbReference type="InterPro" id="IPR016032">
    <property type="entry name" value="Sig_transdc_resp-reg_C-effctor"/>
</dbReference>
<dbReference type="CDD" id="cd17535">
    <property type="entry name" value="REC_NarL-like"/>
    <property type="match status" value="1"/>
</dbReference>
<dbReference type="SMART" id="SM00448">
    <property type="entry name" value="REC"/>
    <property type="match status" value="1"/>
</dbReference>
<dbReference type="Gene3D" id="3.40.50.2300">
    <property type="match status" value="1"/>
</dbReference>
<dbReference type="SUPFAM" id="SSF52172">
    <property type="entry name" value="CheY-like"/>
    <property type="match status" value="1"/>
</dbReference>
<evidence type="ECO:0000313" key="6">
    <source>
        <dbReference type="EMBL" id="ADQ18014.1"/>
    </source>
</evidence>
<dbReference type="Pfam" id="PF00072">
    <property type="entry name" value="Response_reg"/>
    <property type="match status" value="1"/>
</dbReference>
<dbReference type="InterPro" id="IPR039420">
    <property type="entry name" value="WalR-like"/>
</dbReference>
<dbReference type="Pfam" id="PF00196">
    <property type="entry name" value="GerE"/>
    <property type="match status" value="1"/>
</dbReference>
<dbReference type="GO" id="GO:0003677">
    <property type="term" value="F:DNA binding"/>
    <property type="evidence" value="ECO:0007669"/>
    <property type="project" value="UniProtKB-KW"/>
</dbReference>
<dbReference type="EMBL" id="CP002305">
    <property type="protein sequence ID" value="ADQ18014.1"/>
    <property type="molecule type" value="Genomic_DNA"/>
</dbReference>
<dbReference type="GO" id="GO:0000160">
    <property type="term" value="P:phosphorelay signal transduction system"/>
    <property type="evidence" value="ECO:0007669"/>
    <property type="project" value="InterPro"/>
</dbReference>
<dbReference type="HOGENOM" id="CLU_000445_90_8_10"/>
<evidence type="ECO:0000259" key="4">
    <source>
        <dbReference type="PROSITE" id="PS50043"/>
    </source>
</evidence>
<dbReference type="InterPro" id="IPR011006">
    <property type="entry name" value="CheY-like_superfamily"/>
</dbReference>
<dbReference type="PANTHER" id="PTHR43214">
    <property type="entry name" value="TWO-COMPONENT RESPONSE REGULATOR"/>
    <property type="match status" value="1"/>
</dbReference>
<feature type="domain" description="HTH luxR-type" evidence="4">
    <location>
        <begin position="142"/>
        <end position="207"/>
    </location>
</feature>
<feature type="domain" description="Response regulatory" evidence="5">
    <location>
        <begin position="3"/>
        <end position="119"/>
    </location>
</feature>
<keyword evidence="7" id="KW-1185">Reference proteome</keyword>
<dbReference type="Proteomes" id="UP000007435">
    <property type="component" value="Chromosome"/>
</dbReference>
<evidence type="ECO:0000256" key="1">
    <source>
        <dbReference type="ARBA" id="ARBA00022553"/>
    </source>
</evidence>
<evidence type="ECO:0000256" key="3">
    <source>
        <dbReference type="PROSITE-ProRule" id="PRU00169"/>
    </source>
</evidence>
<dbReference type="GO" id="GO:0006355">
    <property type="term" value="P:regulation of DNA-templated transcription"/>
    <property type="evidence" value="ECO:0007669"/>
    <property type="project" value="InterPro"/>
</dbReference>
<dbReference type="KEGG" id="lby:Lbys_2338"/>
<gene>
    <name evidence="6" type="ordered locus">Lbys_2338</name>
</gene>
<sequence>MIKVGIVDDHDLILHGLSHMLSHQNLCTVVFQASSGEDTYNKLQEIPIDVLLLDIELPDTNGVELCGKLLKSYPTLKIIALTNHDETMWVRKMLRAGALGYLLKGTDKGNLLQAISTVFEGQQFLDPQVQNAILQQTLSGRKNSIEVKLTKRETEILALIANEYSNQEIADKLFLSIRTVEAHRNSLNQKLDIKNTAGLVKEALLRGLIS</sequence>
<accession>E4RWE1</accession>
<reference key="1">
    <citation type="submission" date="2010-11" db="EMBL/GenBank/DDBJ databases">
        <title>The complete genome of Leadbetterella byssophila DSM 17132.</title>
        <authorList>
            <consortium name="US DOE Joint Genome Institute (JGI-PGF)"/>
            <person name="Lucas S."/>
            <person name="Copeland A."/>
            <person name="Lapidus A."/>
            <person name="Glavina del Rio T."/>
            <person name="Dalin E."/>
            <person name="Tice H."/>
            <person name="Bruce D."/>
            <person name="Goodwin L."/>
            <person name="Pitluck S."/>
            <person name="Kyrpides N."/>
            <person name="Mavromatis K."/>
            <person name="Ivanova N."/>
            <person name="Teshima H."/>
            <person name="Brettin T."/>
            <person name="Detter J.C."/>
            <person name="Han C."/>
            <person name="Tapia R."/>
            <person name="Land M."/>
            <person name="Hauser L."/>
            <person name="Markowitz V."/>
            <person name="Cheng J.-F."/>
            <person name="Hugenholtz P."/>
            <person name="Woyke T."/>
            <person name="Wu D."/>
            <person name="Tindall B."/>
            <person name="Pomrenke H.G."/>
            <person name="Brambilla E."/>
            <person name="Klenk H.-P."/>
            <person name="Eisen J.A."/>
        </authorList>
    </citation>
    <scope>NUCLEOTIDE SEQUENCE [LARGE SCALE GENOMIC DNA]</scope>
    <source>
        <strain>DSM 17132</strain>
    </source>
</reference>
<organism evidence="6 7">
    <name type="scientific">Leadbetterella byssophila (strain DSM 17132 / JCM 16389 / KACC 11308 / NBRC 106382 / 4M15)</name>
    <dbReference type="NCBI Taxonomy" id="649349"/>
    <lineage>
        <taxon>Bacteria</taxon>
        <taxon>Pseudomonadati</taxon>
        <taxon>Bacteroidota</taxon>
        <taxon>Cytophagia</taxon>
        <taxon>Cytophagales</taxon>
        <taxon>Leadbetterellaceae</taxon>
        <taxon>Leadbetterella</taxon>
    </lineage>
</organism>
<keyword evidence="1 3" id="KW-0597">Phosphoprotein</keyword>
<dbReference type="PANTHER" id="PTHR43214:SF43">
    <property type="entry name" value="TWO-COMPONENT RESPONSE REGULATOR"/>
    <property type="match status" value="1"/>
</dbReference>
<dbReference type="AlphaFoldDB" id="E4RWE1"/>
<reference evidence="6 7" key="2">
    <citation type="journal article" date="2011" name="Stand. Genomic Sci.">
        <title>Complete genome sequence of Leadbetterella byssophila type strain (4M15).</title>
        <authorList>
            <person name="Abt B."/>
            <person name="Teshima H."/>
            <person name="Lucas S."/>
            <person name="Lapidus A."/>
            <person name="Del Rio T.G."/>
            <person name="Nolan M."/>
            <person name="Tice H."/>
            <person name="Cheng J.F."/>
            <person name="Pitluck S."/>
            <person name="Liolios K."/>
            <person name="Pagani I."/>
            <person name="Ivanova N."/>
            <person name="Mavromatis K."/>
            <person name="Pati A."/>
            <person name="Tapia R."/>
            <person name="Han C."/>
            <person name="Goodwin L."/>
            <person name="Chen A."/>
            <person name="Palaniappan K."/>
            <person name="Land M."/>
            <person name="Hauser L."/>
            <person name="Chang Y.J."/>
            <person name="Jeffries C.D."/>
            <person name="Rohde M."/>
            <person name="Goker M."/>
            <person name="Tindall B.J."/>
            <person name="Detter J.C."/>
            <person name="Woyke T."/>
            <person name="Bristow J."/>
            <person name="Eisen J.A."/>
            <person name="Markowitz V."/>
            <person name="Hugenholtz P."/>
            <person name="Klenk H.P."/>
            <person name="Kyrpides N.C."/>
        </authorList>
    </citation>
    <scope>NUCLEOTIDE SEQUENCE [LARGE SCALE GENOMIC DNA]</scope>
    <source>
        <strain evidence="7">DSM 17132 / JCM 16389 / KACC 11308 / NBRC 106382 / 4M15</strain>
    </source>
</reference>
<feature type="modified residue" description="4-aspartylphosphate" evidence="3">
    <location>
        <position position="54"/>
    </location>
</feature>
<dbReference type="STRING" id="649349.Lbys_2338"/>
<dbReference type="RefSeq" id="WP_013409055.1">
    <property type="nucleotide sequence ID" value="NC_014655.1"/>
</dbReference>
<dbReference type="SMART" id="SM00421">
    <property type="entry name" value="HTH_LUXR"/>
    <property type="match status" value="1"/>
</dbReference>